<dbReference type="EMBL" id="AFPW01000012">
    <property type="protein sequence ID" value="EGQ15829.1"/>
    <property type="molecule type" value="Genomic_DNA"/>
</dbReference>
<accession>F9D211</accession>
<keyword evidence="2" id="KW-0472">Membrane</keyword>
<gene>
    <name evidence="5" type="ordered locus">Prede_1019</name>
    <name evidence="6" type="ORF">HMPREF9136_0889</name>
</gene>
<proteinExistence type="predicted"/>
<evidence type="ECO:0000256" key="3">
    <source>
        <dbReference type="ARBA" id="ARBA00023237"/>
    </source>
</evidence>
<evidence type="ECO:0000313" key="5">
    <source>
        <dbReference type="EMBL" id="AGB28356.1"/>
    </source>
</evidence>
<dbReference type="InterPro" id="IPR023996">
    <property type="entry name" value="TonB-dep_OMP_SusC/RagA"/>
</dbReference>
<evidence type="ECO:0000313" key="8">
    <source>
        <dbReference type="Proteomes" id="UP000010862"/>
    </source>
</evidence>
<dbReference type="NCBIfam" id="TIGR04056">
    <property type="entry name" value="OMP_RagA_SusC"/>
    <property type="match status" value="1"/>
</dbReference>
<dbReference type="eggNOG" id="COG1629">
    <property type="taxonomic scope" value="Bacteria"/>
</dbReference>
<dbReference type="Pfam" id="PF07715">
    <property type="entry name" value="Plug"/>
    <property type="match status" value="1"/>
</dbReference>
<dbReference type="AlphaFoldDB" id="F9D211"/>
<dbReference type="Proteomes" id="UP000007820">
    <property type="component" value="Unassembled WGS sequence"/>
</dbReference>
<dbReference type="Gene3D" id="2.40.170.20">
    <property type="entry name" value="TonB-dependent receptor, beta-barrel domain"/>
    <property type="match status" value="1"/>
</dbReference>
<dbReference type="Proteomes" id="UP000010862">
    <property type="component" value="Chromosome 1"/>
</dbReference>
<dbReference type="InterPro" id="IPR037066">
    <property type="entry name" value="Plug_dom_sf"/>
</dbReference>
<dbReference type="SUPFAM" id="SSF56935">
    <property type="entry name" value="Porins"/>
    <property type="match status" value="1"/>
</dbReference>
<evidence type="ECO:0000256" key="2">
    <source>
        <dbReference type="ARBA" id="ARBA00023136"/>
    </source>
</evidence>
<reference evidence="5" key="2">
    <citation type="submission" date="2012-02" db="EMBL/GenBank/DDBJ databases">
        <title>Complete sequence of chromosome 1 of Prevotella dentalis DSM 3688.</title>
        <authorList>
            <consortium name="US DOE Joint Genome Institute (JGI-PGF)"/>
            <person name="Lucas S."/>
            <person name="Copeland A."/>
            <person name="Lapidus A."/>
            <person name="Glavina del Rio T."/>
            <person name="Dalin E."/>
            <person name="Tice H."/>
            <person name="Bruce D."/>
            <person name="Goodwin L."/>
            <person name="Pitluck S."/>
            <person name="Peters L."/>
            <person name="Mikhailova N."/>
            <person name="Chertkov O."/>
            <person name="Kyrpides N."/>
            <person name="Mavromatis K."/>
            <person name="Ivanova N."/>
            <person name="Brettin T."/>
            <person name="Detter J.C."/>
            <person name="Han C."/>
            <person name="Larimer F."/>
            <person name="Land M."/>
            <person name="Hauser L."/>
            <person name="Markowitz V."/>
            <person name="Cheng J.-F."/>
            <person name="Hugenholtz P."/>
            <person name="Woyke T."/>
            <person name="Wu D."/>
            <person name="Gronow S."/>
            <person name="Wellnitz S."/>
            <person name="Brambilla E."/>
            <person name="Klenk H.-P."/>
            <person name="Eisen J.A."/>
        </authorList>
    </citation>
    <scope>NUCLEOTIDE SEQUENCE [LARGE SCALE GENOMIC DNA]</scope>
    <source>
        <strain evidence="5">DSM 3688</strain>
    </source>
</reference>
<dbReference type="InterPro" id="IPR036942">
    <property type="entry name" value="Beta-barrel_TonB_sf"/>
</dbReference>
<name>F9D211_PREDD</name>
<evidence type="ECO:0000259" key="4">
    <source>
        <dbReference type="Pfam" id="PF07715"/>
    </source>
</evidence>
<dbReference type="PATRIC" id="fig|908937.9.peg.1067"/>
<keyword evidence="8" id="KW-1185">Reference proteome</keyword>
<keyword evidence="3" id="KW-0998">Cell outer membrane</keyword>
<dbReference type="RefSeq" id="WP_005844738.1">
    <property type="nucleotide sequence ID" value="NC_019960.1"/>
</dbReference>
<dbReference type="InterPro" id="IPR012910">
    <property type="entry name" value="Plug_dom"/>
</dbReference>
<sequence length="1016" mass="113917">MVSAQGVDGYSTLTNEEGIYVLNVPTFVSAIYTTLPTYNPVAQGLGKGERQRNILIHSADFTPLYSKHIDQNEGYDISDFEYSNATNIKEEVQKQLGALAFTTERSGMPGIGANVFIQGLNSLNVNAQPLVVVDGVIFDQQYGRPLLHSGFYNDILSAVNPADIEKVEIVRNGTALYGAKGANGVIVITTKRSTSMATRITASMSGGVTFQPRFLDMMNASQYRTYSSDLLGTTSSKATDFRFLNEDPNYYYYKQYHNETDWKERVYHTAMTQNYGINVQGGDNIATYNFSVGYTHAQSTLCYNDMSRINVRFNTDINILPKLKTRFDVSFTNITRDIRDDGAAVGYTDGTPTSPAFLAYAKAPFLSPYSYGAGQLSDSKLDITDESYLTEALADYPSYNWKLANPWTLNEYGEAENKNRFENSMLNLTVTPTWEILPNLSVSEHFSYNLVNTNEKYYIPVNGVPDYFVASVNAFRENEVRSLFSKQNSVMSDTRINWSQRWNVHALELFGGVRINWESYKLNNQIGYNTGSDKTPFMGTSLLNASSFGNHDNWKSVAWYSRASYNYLGRYYLQASLTGESSSRFGTQAKGGLHMAGVAWGLFPSIQGSWVVSHEPWAHRVPWINYLKLSAGYDISGNDDIDFYAAHSYMTSKLYLDAVSGLSIEGIGNTEMKWETTARLNAGFDIRLLDNRLALGFRFYKSFTSNLLALQNLGYLSGVYNNWSNGGKLENTGFDITAMVRLLDVKNWKWQIGASVGHYKNKITELPDGRNFLDHTYYGANIRSQVGKAANLFYGFQTNGVFATTEEAKAAGNYVLGSNGQTKNYFGAGDMVFVDRNNDHQIDDCDRTVIGDPNPDFFGNLFISLAYRHFKLDIRFNYVVGNDVYNYQRSQLESGSRFLNQTTNMLTRWRVEGQKTDVPKATFQDPMGNSRFSDRWIEDGSYLRLKTVTLSYQLPLNSTFIQGLQFWIQGNNLLTFSKYLGSDPEFSTTSAVIGQGVDLGLLGQSRSVVAGVKVNL</sequence>
<evidence type="ECO:0000256" key="1">
    <source>
        <dbReference type="ARBA" id="ARBA00004442"/>
    </source>
</evidence>
<dbReference type="HOGENOM" id="CLU_004317_0_2_10"/>
<dbReference type="GO" id="GO:0009279">
    <property type="term" value="C:cell outer membrane"/>
    <property type="evidence" value="ECO:0007669"/>
    <property type="project" value="UniProtKB-SubCell"/>
</dbReference>
<dbReference type="Gene3D" id="2.170.130.10">
    <property type="entry name" value="TonB-dependent receptor, plug domain"/>
    <property type="match status" value="1"/>
</dbReference>
<evidence type="ECO:0000313" key="7">
    <source>
        <dbReference type="Proteomes" id="UP000007820"/>
    </source>
</evidence>
<dbReference type="OrthoDB" id="9768177at2"/>
<protein>
    <submittedName>
        <fullName evidence="5 6">Outer membrane protein</fullName>
    </submittedName>
</protein>
<dbReference type="EMBL" id="CP003368">
    <property type="protein sequence ID" value="AGB28356.1"/>
    <property type="molecule type" value="Genomic_DNA"/>
</dbReference>
<dbReference type="STRING" id="908937.Prede_1019"/>
<reference evidence="6 7" key="1">
    <citation type="submission" date="2011-04" db="EMBL/GenBank/DDBJ databases">
        <authorList>
            <person name="Muzny D."/>
            <person name="Qin X."/>
            <person name="Deng J."/>
            <person name="Jiang H."/>
            <person name="Liu Y."/>
            <person name="Qu J."/>
            <person name="Song X.-Z."/>
            <person name="Zhang L."/>
            <person name="Thornton R."/>
            <person name="Coyle M."/>
            <person name="Francisco L."/>
            <person name="Jackson L."/>
            <person name="Javaid M."/>
            <person name="Korchina V."/>
            <person name="Kovar C."/>
            <person name="Mata R."/>
            <person name="Mathew T."/>
            <person name="Ngo R."/>
            <person name="Nguyen L."/>
            <person name="Nguyen N."/>
            <person name="Okwuonu G."/>
            <person name="Ongeri F."/>
            <person name="Pham C."/>
            <person name="Simmons D."/>
            <person name="Wilczek-Boney K."/>
            <person name="Hale W."/>
            <person name="Jakkamsetti A."/>
            <person name="Pham P."/>
            <person name="Ruth R."/>
            <person name="San Lucas F."/>
            <person name="Warren J."/>
            <person name="Zhang J."/>
            <person name="Zhao Z."/>
            <person name="Zhou C."/>
            <person name="Zhu D."/>
            <person name="Lee S."/>
            <person name="Bess C."/>
            <person name="Blankenburg K."/>
            <person name="Forbes L."/>
            <person name="Fu Q."/>
            <person name="Gubbala S."/>
            <person name="Hirani K."/>
            <person name="Jayaseelan J.C."/>
            <person name="Lara F."/>
            <person name="Munidasa M."/>
            <person name="Palculict T."/>
            <person name="Patil S."/>
            <person name="Pu L.-L."/>
            <person name="Saada N."/>
            <person name="Tang L."/>
            <person name="Weissenberger G."/>
            <person name="Zhu Y."/>
            <person name="Hemphill L."/>
            <person name="Shang Y."/>
            <person name="Youmans B."/>
            <person name="Ayvaz T."/>
            <person name="Ross M."/>
            <person name="Santibanez J."/>
            <person name="Aqrawi P."/>
            <person name="Gross S."/>
            <person name="Joshi V."/>
            <person name="Fowler G."/>
            <person name="Nazareth L."/>
            <person name="Reid J."/>
            <person name="Worley K."/>
            <person name="Petrosino J."/>
            <person name="Highlander S."/>
            <person name="Gibbs R."/>
        </authorList>
    </citation>
    <scope>NUCLEOTIDE SEQUENCE [LARGE SCALE GENOMIC DNA]</scope>
    <source>
        <strain evidence="6 7">DSM 3688</strain>
    </source>
</reference>
<organism evidence="6 7">
    <name type="scientific">Prevotella dentalis (strain ATCC 49559 / DSM 3688 / JCM 13448 / NCTC 12043 / ES 2772)</name>
    <name type="common">Mitsuokella dentalis</name>
    <dbReference type="NCBI Taxonomy" id="908937"/>
    <lineage>
        <taxon>Bacteria</taxon>
        <taxon>Pseudomonadati</taxon>
        <taxon>Bacteroidota</taxon>
        <taxon>Bacteroidia</taxon>
        <taxon>Bacteroidales</taxon>
        <taxon>Prevotellaceae</taxon>
        <taxon>Prevotella</taxon>
    </lineage>
</organism>
<feature type="domain" description="TonB-dependent receptor plug" evidence="4">
    <location>
        <begin position="79"/>
        <end position="185"/>
    </location>
</feature>
<reference evidence="8" key="3">
    <citation type="submission" date="2012-02" db="EMBL/GenBank/DDBJ databases">
        <title>Complete sequence of chromosome 1 of Prevotella dentalis DSM 3688.</title>
        <authorList>
            <person name="Lucas S."/>
            <person name="Copeland A."/>
            <person name="Lapidus A."/>
            <person name="Glavina del Rio T."/>
            <person name="Dalin E."/>
            <person name="Tice H."/>
            <person name="Bruce D."/>
            <person name="Goodwin L."/>
            <person name="Pitluck S."/>
            <person name="Peters L."/>
            <person name="Mikhailova N."/>
            <person name="Chertkov O."/>
            <person name="Kyrpides N."/>
            <person name="Mavromatis K."/>
            <person name="Ivanova N."/>
            <person name="Brettin T."/>
            <person name="Detter J.C."/>
            <person name="Han C."/>
            <person name="Larimer F."/>
            <person name="Land M."/>
            <person name="Hauser L."/>
            <person name="Markowitz V."/>
            <person name="Cheng J.-F."/>
            <person name="Hugenholtz P."/>
            <person name="Woyke T."/>
            <person name="Wu D."/>
            <person name="Gronow S."/>
            <person name="Wellnitz S."/>
            <person name="Brambilla E."/>
            <person name="Klenk H.-P."/>
            <person name="Eisen J.A."/>
        </authorList>
    </citation>
    <scope>NUCLEOTIDE SEQUENCE [LARGE SCALE GENOMIC DNA]</scope>
    <source>
        <strain evidence="8">ATCC 49559 / DSM 3688 / JCM 13448 / NCTC 12043 / ES 2772</strain>
    </source>
</reference>
<dbReference type="KEGG" id="pdt:Prede_1019"/>
<comment type="subcellular location">
    <subcellularLocation>
        <location evidence="1">Cell outer membrane</location>
    </subcellularLocation>
</comment>
<evidence type="ECO:0000313" key="6">
    <source>
        <dbReference type="EMBL" id="EGQ15829.1"/>
    </source>
</evidence>